<dbReference type="RefSeq" id="WP_014200542.1">
    <property type="nucleotide sequence ID" value="NC_016599.1"/>
</dbReference>
<evidence type="ECO:0000313" key="3">
    <source>
        <dbReference type="Proteomes" id="UP000005631"/>
    </source>
</evidence>
<protein>
    <recommendedName>
        <fullName evidence="4">Lipoprotein</fullName>
    </recommendedName>
</protein>
<dbReference type="EMBL" id="CP003156">
    <property type="protein sequence ID" value="AEV31181.1"/>
    <property type="molecule type" value="Genomic_DNA"/>
</dbReference>
<organism evidence="2 3">
    <name type="scientific">Owenweeksia hongkongensis (strain DSM 17368 / CIP 108786 / JCM 12287 / NRRL B-23963 / UST20020801)</name>
    <dbReference type="NCBI Taxonomy" id="926562"/>
    <lineage>
        <taxon>Bacteria</taxon>
        <taxon>Pseudomonadati</taxon>
        <taxon>Bacteroidota</taxon>
        <taxon>Flavobacteriia</taxon>
        <taxon>Flavobacteriales</taxon>
        <taxon>Owenweeksiaceae</taxon>
        <taxon>Owenweeksia</taxon>
    </lineage>
</organism>
<accession>G8R6N8</accession>
<dbReference type="PROSITE" id="PS51257">
    <property type="entry name" value="PROKAR_LIPOPROTEIN"/>
    <property type="match status" value="1"/>
</dbReference>
<feature type="signal peptide" evidence="1">
    <location>
        <begin position="1"/>
        <end position="20"/>
    </location>
</feature>
<evidence type="ECO:0008006" key="4">
    <source>
        <dbReference type="Google" id="ProtNLM"/>
    </source>
</evidence>
<dbReference type="Proteomes" id="UP000005631">
    <property type="component" value="Chromosome"/>
</dbReference>
<reference evidence="2 3" key="1">
    <citation type="journal article" date="2012" name="Stand. Genomic Sci.">
        <title>Genome sequence of the orange-pigmented seawater bacterium Owenweeksia hongkongensis type strain (UST20020801(T)).</title>
        <authorList>
            <person name="Riedel T."/>
            <person name="Held B."/>
            <person name="Nolan M."/>
            <person name="Lucas S."/>
            <person name="Lapidus A."/>
            <person name="Tice H."/>
            <person name="Del Rio T.G."/>
            <person name="Cheng J.F."/>
            <person name="Han C."/>
            <person name="Tapia R."/>
            <person name="Goodwin L.A."/>
            <person name="Pitluck S."/>
            <person name="Liolios K."/>
            <person name="Mavromatis K."/>
            <person name="Pagani I."/>
            <person name="Ivanova N."/>
            <person name="Mikhailova N."/>
            <person name="Pati A."/>
            <person name="Chen A."/>
            <person name="Palaniappan K."/>
            <person name="Rohde M."/>
            <person name="Tindall B.J."/>
            <person name="Detter J.C."/>
            <person name="Goker M."/>
            <person name="Woyke T."/>
            <person name="Bristow J."/>
            <person name="Eisen J.A."/>
            <person name="Markowitz V."/>
            <person name="Hugenholtz P."/>
            <person name="Klenk H.P."/>
            <person name="Kyrpides N.C."/>
        </authorList>
    </citation>
    <scope>NUCLEOTIDE SEQUENCE</scope>
    <source>
        <strain evidence="3">DSM 17368 / JCM 12287 / NRRL B-23963</strain>
    </source>
</reference>
<keyword evidence="3" id="KW-1185">Reference proteome</keyword>
<keyword evidence="1" id="KW-0732">Signal</keyword>
<dbReference type="HOGENOM" id="CLU_1720532_0_0_10"/>
<gene>
    <name evidence="2" type="ordered locus">Oweho_0159</name>
</gene>
<name>G8R6N8_OWEHD</name>
<sequence length="152" mass="16939">MKRLTSIVMAVMLTFIVTSCNDCSLVQDAGNPDRQFRLLDAQGNDLWFGDSATYDPNAAVFEHETKGVLTSNVNASNRSVGVMIPLTNNDEEKIFVHLDSAGTEVLRYVSFVYERKCEVEYELSYMFQNDVKVCSLCGSTELGGSIYINLVK</sequence>
<proteinExistence type="predicted"/>
<dbReference type="STRING" id="926562.Oweho_0159"/>
<dbReference type="AlphaFoldDB" id="G8R6N8"/>
<evidence type="ECO:0000256" key="1">
    <source>
        <dbReference type="SAM" id="SignalP"/>
    </source>
</evidence>
<evidence type="ECO:0000313" key="2">
    <source>
        <dbReference type="EMBL" id="AEV31181.1"/>
    </source>
</evidence>
<feature type="chain" id="PRO_5003515515" description="Lipoprotein" evidence="1">
    <location>
        <begin position="21"/>
        <end position="152"/>
    </location>
</feature>
<dbReference type="KEGG" id="oho:Oweho_0159"/>